<dbReference type="NCBIfam" id="NF047436">
    <property type="entry name" value="LA_2272_repeat"/>
    <property type="match status" value="1"/>
</dbReference>
<organism evidence="2 4">
    <name type="scientific">Leptospira perolatii</name>
    <dbReference type="NCBI Taxonomy" id="2023191"/>
    <lineage>
        <taxon>Bacteria</taxon>
        <taxon>Pseudomonadati</taxon>
        <taxon>Spirochaetota</taxon>
        <taxon>Spirochaetia</taxon>
        <taxon>Leptospirales</taxon>
        <taxon>Leptospiraceae</taxon>
        <taxon>Leptospira</taxon>
    </lineage>
</organism>
<dbReference type="NCBIfam" id="NF047435">
    <property type="entry name" value="LA_2272_fam_lipo"/>
    <property type="match status" value="1"/>
</dbReference>
<evidence type="ECO:0000313" key="2">
    <source>
        <dbReference type="EMBL" id="PJZ72336.1"/>
    </source>
</evidence>
<name>A0A2M9ZJU6_9LEPT</name>
<dbReference type="EMBL" id="NPDY01000011">
    <property type="protein sequence ID" value="PJZ69282.1"/>
    <property type="molecule type" value="Genomic_DNA"/>
</dbReference>
<dbReference type="AlphaFoldDB" id="A0A2M9ZJU6"/>
<accession>A0A2M9ZJU6</accession>
<dbReference type="RefSeq" id="WP_100714335.1">
    <property type="nucleotide sequence ID" value="NZ_NPDY01000011.1"/>
</dbReference>
<dbReference type="InterPro" id="IPR058093">
    <property type="entry name" value="LA_2272-like"/>
</dbReference>
<dbReference type="Proteomes" id="UP000231990">
    <property type="component" value="Unassembled WGS sequence"/>
</dbReference>
<comment type="caution">
    <text evidence="2">The sequence shown here is derived from an EMBL/GenBank/DDBJ whole genome shotgun (WGS) entry which is preliminary data.</text>
</comment>
<evidence type="ECO:0000313" key="4">
    <source>
        <dbReference type="Proteomes" id="UP000231990"/>
    </source>
</evidence>
<evidence type="ECO:0008006" key="5">
    <source>
        <dbReference type="Google" id="ProtNLM"/>
    </source>
</evidence>
<reference evidence="3 4" key="1">
    <citation type="submission" date="2017-07" db="EMBL/GenBank/DDBJ databases">
        <title>Leptospira spp. isolated from tropical soils.</title>
        <authorList>
            <person name="Thibeaux R."/>
            <person name="Iraola G."/>
            <person name="Ferres I."/>
            <person name="Bierque E."/>
            <person name="Girault D."/>
            <person name="Soupe-Gilbert M.-E."/>
            <person name="Picardeau M."/>
            <person name="Goarant C."/>
        </authorList>
    </citation>
    <scope>NUCLEOTIDE SEQUENCE [LARGE SCALE GENOMIC DNA]</scope>
    <source>
        <strain evidence="2 4">FH1-B-B1</strain>
        <strain evidence="1 3">FH1-B-C1</strain>
    </source>
</reference>
<protein>
    <recommendedName>
        <fullName evidence="5">Lipoprotein</fullName>
    </recommendedName>
</protein>
<dbReference type="EMBL" id="NPDZ01000010">
    <property type="protein sequence ID" value="PJZ72336.1"/>
    <property type="molecule type" value="Genomic_DNA"/>
</dbReference>
<keyword evidence="3" id="KW-1185">Reference proteome</keyword>
<evidence type="ECO:0000313" key="1">
    <source>
        <dbReference type="EMBL" id="PJZ69282.1"/>
    </source>
</evidence>
<proteinExistence type="predicted"/>
<evidence type="ECO:0000313" key="3">
    <source>
        <dbReference type="Proteomes" id="UP000231962"/>
    </source>
</evidence>
<sequence>MKKRPKQFSITFLLPLLFIVNCSFWVYPEYGVRVPVADGVEALNLNLIYGKSHTIAGVSVGGFNESDSLYGAKVGVINFSKESYGVTVGLHNIAERAVGIHVGLLNETGKLKSEKTPEKETRGYGLKVAVANIGTDEYSLNIGLANLGKLGVSIGAVNMGSFLQIGLINSCFEDQKSLIGLRHFVLFNLCLDK</sequence>
<gene>
    <name evidence="1" type="ORF">CH360_12285</name>
    <name evidence="2" type="ORF">CH373_14335</name>
</gene>
<dbReference type="Proteomes" id="UP000231962">
    <property type="component" value="Unassembled WGS sequence"/>
</dbReference>